<organism evidence="2">
    <name type="scientific">Agrobacterium albertimagni</name>
    <dbReference type="NCBI Taxonomy" id="147266"/>
    <lineage>
        <taxon>Bacteria</taxon>
        <taxon>Pseudomonadati</taxon>
        <taxon>Pseudomonadota</taxon>
        <taxon>Alphaproteobacteria</taxon>
        <taxon>Hyphomicrobiales</taxon>
        <taxon>Rhizobiaceae</taxon>
        <taxon>Rhizobium/Agrobacterium group</taxon>
        <taxon>Agrobacterium</taxon>
    </lineage>
</organism>
<comment type="caution">
    <text evidence="2">The sequence shown here is derived from an EMBL/GenBank/DDBJ whole genome shotgun (WGS) entry which is preliminary data.</text>
</comment>
<protein>
    <submittedName>
        <fullName evidence="2">XdhC family protein</fullName>
    </submittedName>
</protein>
<dbReference type="Pfam" id="PF13478">
    <property type="entry name" value="XdhC_C"/>
    <property type="match status" value="1"/>
</dbReference>
<name>A0A7C1P0Y3_9HYPH</name>
<dbReference type="Gene3D" id="3.40.50.720">
    <property type="entry name" value="NAD(P)-binding Rossmann-like Domain"/>
    <property type="match status" value="1"/>
</dbReference>
<accession>A0A7C1P0Y3</accession>
<proteinExistence type="predicted"/>
<dbReference type="PANTHER" id="PTHR30388:SF4">
    <property type="entry name" value="MOLYBDENUM COFACTOR INSERTION CHAPERONE PAOD"/>
    <property type="match status" value="1"/>
</dbReference>
<evidence type="ECO:0000313" key="2">
    <source>
        <dbReference type="EMBL" id="HEB45813.1"/>
    </source>
</evidence>
<dbReference type="PANTHER" id="PTHR30388">
    <property type="entry name" value="ALDEHYDE OXIDOREDUCTASE MOLYBDENUM COFACTOR ASSEMBLY PROTEIN"/>
    <property type="match status" value="1"/>
</dbReference>
<feature type="domain" description="XdhC Rossmann" evidence="1">
    <location>
        <begin position="78"/>
        <end position="218"/>
    </location>
</feature>
<gene>
    <name evidence="2" type="ORF">ENP70_19465</name>
</gene>
<sequence length="238" mass="25125">MDISTLRALNAAKRDRLGAVLVSDLAAGTSHLVTEDQVAADPLGDEIRARLLSGKSGIVDLGGKSLFLNVHLPPPRILVVGAVHISQALAPMAALCGFAVTIIDPRTAFATPERFAGIDLRAEWPDEVFATMPLDRYSAMVAVTHDPKIDDPGLIAALHAGCFYVGALGSRKTHAKRVERLTAAGIDPETISRIHAPIGLDIGAATPAEIAVAILADIIQSLRRRSLGALRGAREDRS</sequence>
<reference evidence="2" key="1">
    <citation type="journal article" date="2020" name="mSystems">
        <title>Genome- and Community-Level Interaction Insights into Carbon Utilization and Element Cycling Functions of Hydrothermarchaeota in Hydrothermal Sediment.</title>
        <authorList>
            <person name="Zhou Z."/>
            <person name="Liu Y."/>
            <person name="Xu W."/>
            <person name="Pan J."/>
            <person name="Luo Z.H."/>
            <person name="Li M."/>
        </authorList>
    </citation>
    <scope>NUCLEOTIDE SEQUENCE [LARGE SCALE GENOMIC DNA]</scope>
    <source>
        <strain evidence="2">SpSt-243</strain>
    </source>
</reference>
<dbReference type="EMBL" id="DSKI01000998">
    <property type="protein sequence ID" value="HEB45813.1"/>
    <property type="molecule type" value="Genomic_DNA"/>
</dbReference>
<dbReference type="InterPro" id="IPR027051">
    <property type="entry name" value="XdhC_Rossmann_dom"/>
</dbReference>
<evidence type="ECO:0000259" key="1">
    <source>
        <dbReference type="Pfam" id="PF13478"/>
    </source>
</evidence>
<dbReference type="AlphaFoldDB" id="A0A7C1P0Y3"/>
<dbReference type="InterPro" id="IPR052698">
    <property type="entry name" value="MoCofactor_Util/Proc"/>
</dbReference>